<feature type="compositionally biased region" description="Basic and acidic residues" evidence="5">
    <location>
        <begin position="317"/>
        <end position="330"/>
    </location>
</feature>
<keyword evidence="2 3" id="KW-0040">ANK repeat</keyword>
<dbReference type="SMART" id="SM00248">
    <property type="entry name" value="ANK"/>
    <property type="match status" value="2"/>
</dbReference>
<feature type="region of interest" description="Disordered" evidence="5">
    <location>
        <begin position="266"/>
        <end position="448"/>
    </location>
</feature>
<feature type="compositionally biased region" description="Low complexity" evidence="5">
    <location>
        <begin position="492"/>
        <end position="506"/>
    </location>
</feature>
<feature type="repeat" description="ANK" evidence="3">
    <location>
        <begin position="1095"/>
        <end position="1127"/>
    </location>
</feature>
<evidence type="ECO:0000313" key="7">
    <source>
        <dbReference type="Proteomes" id="UP000001876"/>
    </source>
</evidence>
<dbReference type="GO" id="GO:0005634">
    <property type="term" value="C:nucleus"/>
    <property type="evidence" value="ECO:0007669"/>
    <property type="project" value="TreeGrafter"/>
</dbReference>
<dbReference type="STRING" id="564608.C1MWS3"/>
<feature type="compositionally biased region" description="Acidic residues" evidence="5">
    <location>
        <begin position="295"/>
        <end position="307"/>
    </location>
</feature>
<feature type="compositionally biased region" description="Low complexity" evidence="5">
    <location>
        <begin position="8"/>
        <end position="19"/>
    </location>
</feature>
<reference evidence="6 7" key="1">
    <citation type="journal article" date="2009" name="Science">
        <title>Green evolution and dynamic adaptations revealed by genomes of the marine picoeukaryotes Micromonas.</title>
        <authorList>
            <person name="Worden A.Z."/>
            <person name="Lee J.H."/>
            <person name="Mock T."/>
            <person name="Rouze P."/>
            <person name="Simmons M.P."/>
            <person name="Aerts A.L."/>
            <person name="Allen A.E."/>
            <person name="Cuvelier M.L."/>
            <person name="Derelle E."/>
            <person name="Everett M.V."/>
            <person name="Foulon E."/>
            <person name="Grimwood J."/>
            <person name="Gundlach H."/>
            <person name="Henrissat B."/>
            <person name="Napoli C."/>
            <person name="McDonald S.M."/>
            <person name="Parker M.S."/>
            <person name="Rombauts S."/>
            <person name="Salamov A."/>
            <person name="Von Dassow P."/>
            <person name="Badger J.H."/>
            <person name="Coutinho P.M."/>
            <person name="Demir E."/>
            <person name="Dubchak I."/>
            <person name="Gentemann C."/>
            <person name="Eikrem W."/>
            <person name="Gready J.E."/>
            <person name="John U."/>
            <person name="Lanier W."/>
            <person name="Lindquist E.A."/>
            <person name="Lucas S."/>
            <person name="Mayer K.F."/>
            <person name="Moreau H."/>
            <person name="Not F."/>
            <person name="Otillar R."/>
            <person name="Panaud O."/>
            <person name="Pangilinan J."/>
            <person name="Paulsen I."/>
            <person name="Piegu B."/>
            <person name="Poliakov A."/>
            <person name="Robbens S."/>
            <person name="Schmutz J."/>
            <person name="Toulza E."/>
            <person name="Wyss T."/>
            <person name="Zelensky A."/>
            <person name="Zhou K."/>
            <person name="Armbrust E.V."/>
            <person name="Bhattacharya D."/>
            <person name="Goodenough U.W."/>
            <person name="Van de Peer Y."/>
            <person name="Grigoriev I.V."/>
        </authorList>
    </citation>
    <scope>NUCLEOTIDE SEQUENCE [LARGE SCALE GENOMIC DNA]</scope>
    <source>
        <strain evidence="6 7">CCMP1545</strain>
    </source>
</reference>
<gene>
    <name evidence="6" type="ORF">MICPUCDRAFT_59233</name>
</gene>
<feature type="compositionally biased region" description="Pro residues" evidence="5">
    <location>
        <begin position="480"/>
        <end position="491"/>
    </location>
</feature>
<protein>
    <submittedName>
        <fullName evidence="6">Predicted protein</fullName>
    </submittedName>
</protein>
<feature type="compositionally biased region" description="Basic and acidic residues" evidence="5">
    <location>
        <begin position="393"/>
        <end position="412"/>
    </location>
</feature>
<feature type="region of interest" description="Disordered" evidence="5">
    <location>
        <begin position="476"/>
        <end position="506"/>
    </location>
</feature>
<dbReference type="RefSeq" id="XP_003059678.1">
    <property type="nucleotide sequence ID" value="XM_003059632.1"/>
</dbReference>
<dbReference type="PANTHER" id="PTHR24126">
    <property type="entry name" value="ANKYRIN REPEAT, PH AND SEC7 DOMAIN CONTAINING PROTEIN SECG-RELATED"/>
    <property type="match status" value="1"/>
</dbReference>
<feature type="compositionally biased region" description="Basic residues" evidence="5">
    <location>
        <begin position="278"/>
        <end position="288"/>
    </location>
</feature>
<sequence>MAPRTGRPRSASTARPRSSSRGDARGDGRARSSTRRSVARADARADDDDARFPPVATTRDSHHSSPSSSARRVDDRDAVDAHVQEMRDVLRALRRRDELVDAARRAHDAAWDEKHARFRERCADVQATLRARHADAIDRLRERLEDDSRVSAPSEWSPQLEEMRRSQRALVKKKRFGEALDLVKRLEELEEREIKKHRERVREANKATLEEMFAAHAKERAVCLKEIAAEEERFRSVRLRATRAHEKETRRKDYVAILEKADAAAADAAAAAATSMKRSTRPRYRRSAGRMTSEDSFDEEEEEEEEDSPRFPSPGEKVLKERRSPRERGRMGTIVARTVRPFPSSRLASTRASGSPYDLVEQRGTPASASRGGGWSSPTSTSTATATATAATKRGDAEAAAEAAEKESDAPRTTRPPPPRSHRGERDGECPASARAHPTAASMDEAETFHAGPFRLDGVYPSEQAAALASIWRVQSATLAPPPPPPTPPAEGPSGAEAQAAADSLTAAAMRMTGAAAVVVKKDENDARDAPRFAKRQSLTQKRRELETLKKLEDDDDDDIDDLDDIDLVAAATPKRLLERCANVVAIAAPGPGPGPAAAANSDAIGGGRGNVGPRLDLSRVERVSQPLGLARGVARDVVPDGVGDPGRDKPEAVKGAAILRRILGPEDGYRSVRRGAAAAGGGSNLGALGRVETGDDSHSHSNGGDDDSRSSSSFQFASVLGVDPRRTRTLEELAPSPRPPAPPVAATVERGSSRLASLHSSLASETAAAAAAIEEDVADVDGDALNARLFDETAAAAAAAAAARREPELSLRPVVNVAGLSGAYLKAAKEDSATYSRSISLGVDPPLAKDSAMRAVVDDNGRAAAVSTAQAAAALAACKYGARSTAAPATSTYGAYVDQWKPSTVESTESAGTVFADVSSSQPLVVARPSVVAASNRVPMPLGEGVDVLSGLPTSEFLKAAKLARKAAKLKLNGGIKSDPFADENDDDDDASVYGSSAHGGSPGGSSTMSSVADAAAEKKPLAPVEEKEYPAFIKAARRGEYAKVKKYFKRGIDANVVDTFGNTALIVACQNGHGRIVKMAERYGGNVNAKNNKGNTALHFTVQFGFNALGDFLVEKGADKDAKNAAGLTPYEGIG</sequence>
<feature type="compositionally biased region" description="Basic and acidic residues" evidence="5">
    <location>
        <begin position="20"/>
        <end position="30"/>
    </location>
</feature>
<feature type="region of interest" description="Disordered" evidence="5">
    <location>
        <begin position="732"/>
        <end position="753"/>
    </location>
</feature>
<name>C1MWS3_MICPC</name>
<dbReference type="GO" id="GO:0061629">
    <property type="term" value="F:RNA polymerase II-specific DNA-binding transcription factor binding"/>
    <property type="evidence" value="ECO:0007669"/>
    <property type="project" value="TreeGrafter"/>
</dbReference>
<dbReference type="KEGG" id="mpp:MICPUCDRAFT_59233"/>
<keyword evidence="1" id="KW-0677">Repeat</keyword>
<feature type="region of interest" description="Disordered" evidence="5">
    <location>
        <begin position="675"/>
        <end position="715"/>
    </location>
</feature>
<dbReference type="eggNOG" id="KOG4177">
    <property type="taxonomic scope" value="Eukaryota"/>
</dbReference>
<keyword evidence="7" id="KW-1185">Reference proteome</keyword>
<feature type="compositionally biased region" description="Acidic residues" evidence="5">
    <location>
        <begin position="982"/>
        <end position="992"/>
    </location>
</feature>
<feature type="region of interest" description="Disordered" evidence="5">
    <location>
        <begin position="978"/>
        <end position="1022"/>
    </location>
</feature>
<dbReference type="SUPFAM" id="SSF48403">
    <property type="entry name" value="Ankyrin repeat"/>
    <property type="match status" value="1"/>
</dbReference>
<dbReference type="PROSITE" id="PS50088">
    <property type="entry name" value="ANK_REPEAT"/>
    <property type="match status" value="2"/>
</dbReference>
<accession>C1MWS3</accession>
<evidence type="ECO:0000256" key="3">
    <source>
        <dbReference type="PROSITE-ProRule" id="PRU00023"/>
    </source>
</evidence>
<evidence type="ECO:0000256" key="1">
    <source>
        <dbReference type="ARBA" id="ARBA00022737"/>
    </source>
</evidence>
<feature type="compositionally biased region" description="Basic and acidic residues" evidence="5">
    <location>
        <begin position="521"/>
        <end position="532"/>
    </location>
</feature>
<evidence type="ECO:0000256" key="5">
    <source>
        <dbReference type="SAM" id="MobiDB-lite"/>
    </source>
</evidence>
<feature type="compositionally biased region" description="Low complexity" evidence="5">
    <location>
        <begin position="376"/>
        <end position="392"/>
    </location>
</feature>
<dbReference type="GeneID" id="9685414"/>
<proteinExistence type="predicted"/>
<feature type="compositionally biased region" description="Basic and acidic residues" evidence="5">
    <location>
        <begin position="542"/>
        <end position="553"/>
    </location>
</feature>
<evidence type="ECO:0000256" key="4">
    <source>
        <dbReference type="SAM" id="Coils"/>
    </source>
</evidence>
<dbReference type="Pfam" id="PF12796">
    <property type="entry name" value="Ank_2"/>
    <property type="match status" value="1"/>
</dbReference>
<feature type="region of interest" description="Disordered" evidence="5">
    <location>
        <begin position="1"/>
        <end position="79"/>
    </location>
</feature>
<feature type="region of interest" description="Disordered" evidence="5">
    <location>
        <begin position="521"/>
        <end position="562"/>
    </location>
</feature>
<dbReference type="PANTHER" id="PTHR24126:SF53">
    <property type="entry name" value="CYCLIN-DEPENDENT KINASE 4 INHIBITOR D"/>
    <property type="match status" value="1"/>
</dbReference>
<organism evidence="7">
    <name type="scientific">Micromonas pusilla (strain CCMP1545)</name>
    <name type="common">Picoplanktonic green alga</name>
    <dbReference type="NCBI Taxonomy" id="564608"/>
    <lineage>
        <taxon>Eukaryota</taxon>
        <taxon>Viridiplantae</taxon>
        <taxon>Chlorophyta</taxon>
        <taxon>Mamiellophyceae</taxon>
        <taxon>Mamiellales</taxon>
        <taxon>Mamiellaceae</taxon>
        <taxon>Micromonas</taxon>
    </lineage>
</organism>
<dbReference type="OrthoDB" id="341259at2759"/>
<dbReference type="InterPro" id="IPR036770">
    <property type="entry name" value="Ankyrin_rpt-contain_sf"/>
</dbReference>
<feature type="repeat" description="ANK" evidence="3">
    <location>
        <begin position="1062"/>
        <end position="1094"/>
    </location>
</feature>
<evidence type="ECO:0000256" key="2">
    <source>
        <dbReference type="ARBA" id="ARBA00023043"/>
    </source>
</evidence>
<keyword evidence="4" id="KW-0175">Coiled coil</keyword>
<dbReference type="InterPro" id="IPR002110">
    <property type="entry name" value="Ankyrin_rpt"/>
</dbReference>
<dbReference type="Gene3D" id="1.25.40.20">
    <property type="entry name" value="Ankyrin repeat-containing domain"/>
    <property type="match status" value="1"/>
</dbReference>
<dbReference type="GO" id="GO:0006357">
    <property type="term" value="P:regulation of transcription by RNA polymerase II"/>
    <property type="evidence" value="ECO:0007669"/>
    <property type="project" value="TreeGrafter"/>
</dbReference>
<dbReference type="OMA" id="SYERTHC"/>
<evidence type="ECO:0000313" key="6">
    <source>
        <dbReference type="EMBL" id="EEH55630.1"/>
    </source>
</evidence>
<feature type="coiled-coil region" evidence="4">
    <location>
        <begin position="180"/>
        <end position="207"/>
    </location>
</feature>
<feature type="compositionally biased region" description="Low complexity" evidence="5">
    <location>
        <begin position="996"/>
        <end position="1012"/>
    </location>
</feature>
<dbReference type="EMBL" id="GG663741">
    <property type="protein sequence ID" value="EEH55630.1"/>
    <property type="molecule type" value="Genomic_DNA"/>
</dbReference>
<dbReference type="AlphaFoldDB" id="C1MWS3"/>
<dbReference type="Proteomes" id="UP000001876">
    <property type="component" value="Unassembled WGS sequence"/>
</dbReference>
<dbReference type="PROSITE" id="PS50297">
    <property type="entry name" value="ANK_REP_REGION"/>
    <property type="match status" value="2"/>
</dbReference>